<comment type="catalytic activity">
    <reaction evidence="1">
        <text>ATP + protein L-histidine = ADP + protein N-phospho-L-histidine.</text>
        <dbReference type="EC" id="2.7.13.3"/>
    </reaction>
</comment>
<dbReference type="FunFam" id="1.10.287.130:FF:000001">
    <property type="entry name" value="Two-component sensor histidine kinase"/>
    <property type="match status" value="1"/>
</dbReference>
<dbReference type="InterPro" id="IPR003660">
    <property type="entry name" value="HAMP_dom"/>
</dbReference>
<evidence type="ECO:0000256" key="5">
    <source>
        <dbReference type="ARBA" id="ARBA00004651"/>
    </source>
</evidence>
<keyword evidence="18" id="KW-0902">Two-component regulatory system</keyword>
<dbReference type="InterPro" id="IPR050980">
    <property type="entry name" value="2C_sensor_his_kinase"/>
</dbReference>
<feature type="region of interest" description="Disordered" evidence="25">
    <location>
        <begin position="330"/>
        <end position="373"/>
    </location>
</feature>
<dbReference type="InterPro" id="IPR003661">
    <property type="entry name" value="HisK_dim/P_dom"/>
</dbReference>
<dbReference type="CDD" id="cd00082">
    <property type="entry name" value="HisKA"/>
    <property type="match status" value="1"/>
</dbReference>
<feature type="transmembrane region" description="Helical" evidence="26">
    <location>
        <begin position="687"/>
        <end position="705"/>
    </location>
</feature>
<evidence type="ECO:0000256" key="1">
    <source>
        <dbReference type="ARBA" id="ARBA00000085"/>
    </source>
</evidence>
<evidence type="ECO:0000313" key="30">
    <source>
        <dbReference type="Proteomes" id="UP000588112"/>
    </source>
</evidence>
<comment type="subcellular location">
    <subcellularLocation>
        <location evidence="5">Cell membrane</location>
        <topology evidence="5">Multi-pass membrane protein</topology>
    </subcellularLocation>
</comment>
<keyword evidence="10 26" id="KW-0812">Transmembrane</keyword>
<dbReference type="PRINTS" id="PR00344">
    <property type="entry name" value="BCTRLSENSOR"/>
</dbReference>
<evidence type="ECO:0000256" key="12">
    <source>
        <dbReference type="ARBA" id="ARBA00022777"/>
    </source>
</evidence>
<evidence type="ECO:0000256" key="18">
    <source>
        <dbReference type="ARBA" id="ARBA00023012"/>
    </source>
</evidence>
<keyword evidence="15" id="KW-0460">Magnesium</keyword>
<dbReference type="FunFam" id="3.30.565.10:FF:000006">
    <property type="entry name" value="Sensor histidine kinase WalK"/>
    <property type="match status" value="1"/>
</dbReference>
<dbReference type="RefSeq" id="WP_184607890.1">
    <property type="nucleotide sequence ID" value="NZ_BOOS01000012.1"/>
</dbReference>
<evidence type="ECO:0000256" key="19">
    <source>
        <dbReference type="ARBA" id="ARBA00023016"/>
    </source>
</evidence>
<dbReference type="Pfam" id="PF00512">
    <property type="entry name" value="HisKA"/>
    <property type="match status" value="1"/>
</dbReference>
<feature type="domain" description="HAMP" evidence="28">
    <location>
        <begin position="59"/>
        <end position="111"/>
    </location>
</feature>
<feature type="transmembrane region" description="Helical" evidence="26">
    <location>
        <begin position="743"/>
        <end position="764"/>
    </location>
</feature>
<dbReference type="Gene3D" id="3.30.565.10">
    <property type="entry name" value="Histidine kinase-like ATPase, C-terminal domain"/>
    <property type="match status" value="1"/>
</dbReference>
<evidence type="ECO:0000256" key="3">
    <source>
        <dbReference type="ARBA" id="ARBA00001946"/>
    </source>
</evidence>
<feature type="transmembrane region" description="Helical" evidence="26">
    <location>
        <begin position="904"/>
        <end position="926"/>
    </location>
</feature>
<dbReference type="Pfam" id="PF00672">
    <property type="entry name" value="HAMP"/>
    <property type="match status" value="1"/>
</dbReference>
<dbReference type="InterPro" id="IPR005467">
    <property type="entry name" value="His_kinase_dom"/>
</dbReference>
<dbReference type="InterPro" id="IPR036097">
    <property type="entry name" value="HisK_dim/P_sf"/>
</dbReference>
<keyword evidence="11" id="KW-0547">Nucleotide-binding</keyword>
<evidence type="ECO:0000313" key="29">
    <source>
        <dbReference type="EMBL" id="MBB5624530.1"/>
    </source>
</evidence>
<feature type="domain" description="Histidine kinase" evidence="27">
    <location>
        <begin position="119"/>
        <end position="330"/>
    </location>
</feature>
<feature type="transmembrane region" description="Helical" evidence="26">
    <location>
        <begin position="946"/>
        <end position="966"/>
    </location>
</feature>
<evidence type="ECO:0000256" key="17">
    <source>
        <dbReference type="ARBA" id="ARBA00022989"/>
    </source>
</evidence>
<dbReference type="GO" id="GO:0005886">
    <property type="term" value="C:plasma membrane"/>
    <property type="evidence" value="ECO:0007669"/>
    <property type="project" value="UniProtKB-SubCell"/>
</dbReference>
<feature type="compositionally biased region" description="Pro residues" evidence="25">
    <location>
        <begin position="491"/>
        <end position="503"/>
    </location>
</feature>
<evidence type="ECO:0000256" key="6">
    <source>
        <dbReference type="ARBA" id="ARBA00012438"/>
    </source>
</evidence>
<evidence type="ECO:0000256" key="15">
    <source>
        <dbReference type="ARBA" id="ARBA00022842"/>
    </source>
</evidence>
<dbReference type="PROSITE" id="PS50885">
    <property type="entry name" value="HAMP"/>
    <property type="match status" value="1"/>
</dbReference>
<dbReference type="SMART" id="SM00388">
    <property type="entry name" value="HisKA"/>
    <property type="match status" value="1"/>
</dbReference>
<dbReference type="GO" id="GO:0000155">
    <property type="term" value="F:phosphorelay sensor kinase activity"/>
    <property type="evidence" value="ECO:0007669"/>
    <property type="project" value="InterPro"/>
</dbReference>
<dbReference type="SMART" id="SM00387">
    <property type="entry name" value="HATPase_c"/>
    <property type="match status" value="1"/>
</dbReference>
<dbReference type="SUPFAM" id="SSF55874">
    <property type="entry name" value="ATPase domain of HSP90 chaperone/DNA topoisomerase II/histidine kinase"/>
    <property type="match status" value="1"/>
</dbReference>
<feature type="region of interest" description="Disordered" evidence="25">
    <location>
        <begin position="389"/>
        <end position="518"/>
    </location>
</feature>
<evidence type="ECO:0000256" key="7">
    <source>
        <dbReference type="ARBA" id="ARBA00022475"/>
    </source>
</evidence>
<feature type="transmembrane region" description="Helical" evidence="26">
    <location>
        <begin position="973"/>
        <end position="992"/>
    </location>
</feature>
<feature type="compositionally biased region" description="Basic and acidic residues" evidence="25">
    <location>
        <begin position="424"/>
        <end position="435"/>
    </location>
</feature>
<feature type="transmembrane region" description="Helical" evidence="26">
    <location>
        <begin position="558"/>
        <end position="577"/>
    </location>
</feature>
<keyword evidence="14" id="KW-0067">ATP-binding</keyword>
<feature type="compositionally biased region" description="Low complexity" evidence="25">
    <location>
        <begin position="389"/>
        <end position="402"/>
    </location>
</feature>
<dbReference type="Proteomes" id="UP000588112">
    <property type="component" value="Unassembled WGS sequence"/>
</dbReference>
<feature type="transmembrane region" description="Helical" evidence="26">
    <location>
        <begin position="617"/>
        <end position="633"/>
    </location>
</feature>
<proteinExistence type="predicted"/>
<accession>A0A7W8YZB9</accession>
<feature type="compositionally biased region" description="Pro residues" evidence="25">
    <location>
        <begin position="336"/>
        <end position="350"/>
    </location>
</feature>
<evidence type="ECO:0000256" key="23">
    <source>
        <dbReference type="ARBA" id="ARBA00040454"/>
    </source>
</evidence>
<evidence type="ECO:0000256" key="24">
    <source>
        <dbReference type="ARBA" id="ARBA00041776"/>
    </source>
</evidence>
<evidence type="ECO:0000256" key="14">
    <source>
        <dbReference type="ARBA" id="ARBA00022840"/>
    </source>
</evidence>
<dbReference type="Pfam" id="PF02518">
    <property type="entry name" value="HATPase_c"/>
    <property type="match status" value="1"/>
</dbReference>
<feature type="transmembrane region" description="Helical" evidence="26">
    <location>
        <begin position="12"/>
        <end position="28"/>
    </location>
</feature>
<keyword evidence="30" id="KW-1185">Reference proteome</keyword>
<dbReference type="GO" id="GO:0004721">
    <property type="term" value="F:phosphoprotein phosphatase activity"/>
    <property type="evidence" value="ECO:0007669"/>
    <property type="project" value="UniProtKB-KW"/>
</dbReference>
<keyword evidence="21 26" id="KW-0472">Membrane</keyword>
<evidence type="ECO:0000256" key="16">
    <source>
        <dbReference type="ARBA" id="ARBA00022912"/>
    </source>
</evidence>
<evidence type="ECO:0000256" key="13">
    <source>
        <dbReference type="ARBA" id="ARBA00022801"/>
    </source>
</evidence>
<keyword evidence="17 26" id="KW-1133">Transmembrane helix</keyword>
<comment type="cofactor">
    <cofactor evidence="3">
        <name>Mg(2+)</name>
        <dbReference type="ChEBI" id="CHEBI:18420"/>
    </cofactor>
</comment>
<feature type="transmembrane region" description="Helical" evidence="26">
    <location>
        <begin position="784"/>
        <end position="810"/>
    </location>
</feature>
<name>A0A7W8YZB9_9ACTN</name>
<evidence type="ECO:0000256" key="10">
    <source>
        <dbReference type="ARBA" id="ARBA00022692"/>
    </source>
</evidence>
<keyword evidence="7" id="KW-1003">Cell membrane</keyword>
<evidence type="ECO:0000256" key="26">
    <source>
        <dbReference type="SAM" id="Phobius"/>
    </source>
</evidence>
<keyword evidence="19" id="KW-0346">Stress response</keyword>
<evidence type="ECO:0000256" key="4">
    <source>
        <dbReference type="ARBA" id="ARBA00001968"/>
    </source>
</evidence>
<sequence>MRPLDFLGRIKIKLGLVILLAVATAFTINEYGRALGVDAVTRMGLAALLSVGMVQLLGRGMTLPLREMAAAAQTIAKGRYGMRVSATSRDEVGELARAFNAMAADLGEVDRQRRELVANVSHELRTPIAGLQAVLENVVDGVSAPDPATLSTALAQTQRLGRLVAQLLDLSRLDSGSRSIEREPLDLAGLCGQAVREASLKRDDVVLTCDVPAGLGVHADPALLAQVLANLLDNGVRHSPPGGRVRVRARAEGTGVRLRVADEGPGIPEPERPRVFERFSRLDAARAADAGGAGLGLAIVKEIVELHGGSIKVADTPTGCHMVVDLPERTSAMPAPADPPPALAPAPPSGEKPGHGEPRPGHGEPRAGAETAAATTSDVLVAPLSPAEAAGPAAPATRAAVPDGPATAAVASGAPDVPAATAAHEPEAPAVRKPEALPVQKPAVPAAGRAGTPDVREGDTPAATGPGAASGGAAIPGAGPWRYPGQGGHAVPPPPQGAAPSPYPVLRGPYGPSERTPQAATRWGKSFAGGLLGLVWGFVVGVSLAFFLVYFFGGGYGVVATLLFSAGGTVLGASLSYRSARSSEATAPPHHGRARPGEVYVPPPLLPRPTLPDTPRFLPALAAVVGLFAAIALPESRPGLGFVLVAIAVGAAVLPWARRRVTPWTAAFGLLAYALVGVALFRDGDWLVGPMILAGFAMAALAVSGGGRRWLGVVRGGMSVLLALPPVPWFLAKPFRTIDRRRLGPVAAGLALSLVLMLVFGLLFASADAVFSSFAARLFTAPDWAATLPFRLLVFVLFAALVAGATLVALRPVAEPRIQARRRRVNPTLWATPLVAVNLLFLAFVTVQITTLFGGNRKVVETAGLTYAEYARSGFFELVAVSVFVLAIVAVAAGLLAPEGRARWALAGLLGLLCALTMVVLASALHRLDLYIDAYGLSRLRASVVAAIWWLGAVFALVLAAGALRVARRGASWLPRTLVLVTALTLVLFAAWNPDLRVAESQIDKRGVARLDVDYLGDLGAEAVPAVDGLPEPARSCLLEEMAAASRYGKADPWNGWNLARREARELLRARPLLDRSLLSCEDIGSPGT</sequence>
<feature type="transmembrane region" description="Helical" evidence="26">
    <location>
        <begin position="874"/>
        <end position="897"/>
    </location>
</feature>
<evidence type="ECO:0000256" key="9">
    <source>
        <dbReference type="ARBA" id="ARBA00022679"/>
    </source>
</evidence>
<evidence type="ECO:0000256" key="20">
    <source>
        <dbReference type="ARBA" id="ARBA00023026"/>
    </source>
</evidence>
<dbReference type="CDD" id="cd06225">
    <property type="entry name" value="HAMP"/>
    <property type="match status" value="1"/>
</dbReference>
<dbReference type="Gene3D" id="6.10.340.10">
    <property type="match status" value="1"/>
</dbReference>
<keyword evidence="12 29" id="KW-0418">Kinase</keyword>
<dbReference type="GO" id="GO:0005509">
    <property type="term" value="F:calcium ion binding"/>
    <property type="evidence" value="ECO:0007669"/>
    <property type="project" value="UniProtKB-ARBA"/>
</dbReference>
<gene>
    <name evidence="29" type="ORF">BJ981_000229</name>
</gene>
<dbReference type="SMART" id="SM00304">
    <property type="entry name" value="HAMP"/>
    <property type="match status" value="1"/>
</dbReference>
<protein>
    <recommendedName>
        <fullName evidence="23">Signal transduction histidine-protein kinase/phosphatase MprB</fullName>
        <ecNumber evidence="6">2.7.13.3</ecNumber>
    </recommendedName>
    <alternativeName>
        <fullName evidence="24">Mycobacterial persistence regulator B</fullName>
    </alternativeName>
</protein>
<dbReference type="PANTHER" id="PTHR44936">
    <property type="entry name" value="SENSOR PROTEIN CREC"/>
    <property type="match status" value="1"/>
</dbReference>
<dbReference type="SUPFAM" id="SSF158472">
    <property type="entry name" value="HAMP domain-like"/>
    <property type="match status" value="1"/>
</dbReference>
<evidence type="ECO:0000256" key="21">
    <source>
        <dbReference type="ARBA" id="ARBA00023136"/>
    </source>
</evidence>
<dbReference type="PROSITE" id="PS50109">
    <property type="entry name" value="HIS_KIN"/>
    <property type="match status" value="1"/>
</dbReference>
<evidence type="ECO:0000259" key="28">
    <source>
        <dbReference type="PROSITE" id="PS50885"/>
    </source>
</evidence>
<feature type="transmembrane region" description="Helical" evidence="26">
    <location>
        <begin position="531"/>
        <end position="552"/>
    </location>
</feature>
<dbReference type="EMBL" id="JACHBR010000001">
    <property type="protein sequence ID" value="MBB5624530.1"/>
    <property type="molecule type" value="Genomic_DNA"/>
</dbReference>
<dbReference type="CDD" id="cd00075">
    <property type="entry name" value="HATPase"/>
    <property type="match status" value="1"/>
</dbReference>
<evidence type="ECO:0000256" key="11">
    <source>
        <dbReference type="ARBA" id="ARBA00022741"/>
    </source>
</evidence>
<keyword evidence="8" id="KW-0597">Phosphoprotein</keyword>
<feature type="transmembrane region" description="Helical" evidence="26">
    <location>
        <begin position="639"/>
        <end position="657"/>
    </location>
</feature>
<feature type="transmembrane region" description="Helical" evidence="26">
    <location>
        <begin position="664"/>
        <end position="681"/>
    </location>
</feature>
<feature type="compositionally biased region" description="Low complexity" evidence="25">
    <location>
        <begin position="460"/>
        <end position="480"/>
    </location>
</feature>
<evidence type="ECO:0000256" key="25">
    <source>
        <dbReference type="SAM" id="MobiDB-lite"/>
    </source>
</evidence>
<feature type="compositionally biased region" description="Basic and acidic residues" evidence="25">
    <location>
        <begin position="352"/>
        <end position="367"/>
    </location>
</feature>
<keyword evidence="20" id="KW-0843">Virulence</keyword>
<comment type="cofactor">
    <cofactor evidence="2">
        <name>Mn(2+)</name>
        <dbReference type="ChEBI" id="CHEBI:29035"/>
    </cofactor>
</comment>
<keyword evidence="22" id="KW-0464">Manganese</keyword>
<comment type="caution">
    <text evidence="29">The sequence shown here is derived from an EMBL/GenBank/DDBJ whole genome shotgun (WGS) entry which is preliminary data.</text>
</comment>
<evidence type="ECO:0000256" key="8">
    <source>
        <dbReference type="ARBA" id="ARBA00022553"/>
    </source>
</evidence>
<organism evidence="29 30">
    <name type="scientific">Sphaerisporangium krabiense</name>
    <dbReference type="NCBI Taxonomy" id="763782"/>
    <lineage>
        <taxon>Bacteria</taxon>
        <taxon>Bacillati</taxon>
        <taxon>Actinomycetota</taxon>
        <taxon>Actinomycetes</taxon>
        <taxon>Streptosporangiales</taxon>
        <taxon>Streptosporangiaceae</taxon>
        <taxon>Sphaerisporangium</taxon>
    </lineage>
</organism>
<dbReference type="InterPro" id="IPR025291">
    <property type="entry name" value="DUF4153"/>
</dbReference>
<dbReference type="SUPFAM" id="SSF47384">
    <property type="entry name" value="Homodimeric domain of signal transducing histidine kinase"/>
    <property type="match status" value="1"/>
</dbReference>
<dbReference type="EC" id="2.7.13.3" evidence="6"/>
<keyword evidence="9" id="KW-0808">Transferase</keyword>
<evidence type="ECO:0000259" key="27">
    <source>
        <dbReference type="PROSITE" id="PS50109"/>
    </source>
</evidence>
<dbReference type="GO" id="GO:0005524">
    <property type="term" value="F:ATP binding"/>
    <property type="evidence" value="ECO:0007669"/>
    <property type="project" value="UniProtKB-KW"/>
</dbReference>
<dbReference type="PANTHER" id="PTHR44936:SF9">
    <property type="entry name" value="SENSOR PROTEIN CREC"/>
    <property type="match status" value="1"/>
</dbReference>
<keyword evidence="16" id="KW-0904">Protein phosphatase</keyword>
<evidence type="ECO:0000256" key="22">
    <source>
        <dbReference type="ARBA" id="ARBA00023211"/>
    </source>
</evidence>
<dbReference type="InterPro" id="IPR036890">
    <property type="entry name" value="HATPase_C_sf"/>
</dbReference>
<dbReference type="Gene3D" id="1.10.287.130">
    <property type="match status" value="1"/>
</dbReference>
<feature type="transmembrane region" description="Helical" evidence="26">
    <location>
        <begin position="830"/>
        <end position="854"/>
    </location>
</feature>
<dbReference type="InterPro" id="IPR003594">
    <property type="entry name" value="HATPase_dom"/>
</dbReference>
<dbReference type="Pfam" id="PF13687">
    <property type="entry name" value="DUF4153"/>
    <property type="match status" value="1"/>
</dbReference>
<evidence type="ECO:0000256" key="2">
    <source>
        <dbReference type="ARBA" id="ARBA00001936"/>
    </source>
</evidence>
<reference evidence="29 30" key="1">
    <citation type="submission" date="2020-08" db="EMBL/GenBank/DDBJ databases">
        <title>Sequencing the genomes of 1000 actinobacteria strains.</title>
        <authorList>
            <person name="Klenk H.-P."/>
        </authorList>
    </citation>
    <scope>NUCLEOTIDE SEQUENCE [LARGE SCALE GENOMIC DNA]</scope>
    <source>
        <strain evidence="29 30">DSM 45790</strain>
    </source>
</reference>
<dbReference type="AlphaFoldDB" id="A0A7W8YZB9"/>
<comment type="cofactor">
    <cofactor evidence="4">
        <name>a divalent metal cation</name>
        <dbReference type="ChEBI" id="CHEBI:60240"/>
    </cofactor>
</comment>
<feature type="transmembrane region" description="Helical" evidence="26">
    <location>
        <begin position="40"/>
        <end position="58"/>
    </location>
</feature>
<dbReference type="InterPro" id="IPR004358">
    <property type="entry name" value="Sig_transdc_His_kin-like_C"/>
</dbReference>
<keyword evidence="13" id="KW-0378">Hydrolase</keyword>